<evidence type="ECO:0000313" key="3">
    <source>
        <dbReference type="Proteomes" id="UP000265816"/>
    </source>
</evidence>
<protein>
    <recommendedName>
        <fullName evidence="4">Swarming motility protein SwrB</fullName>
    </recommendedName>
</protein>
<gene>
    <name evidence="2" type="ORF">D1970_04080</name>
</gene>
<dbReference type="Proteomes" id="UP000265816">
    <property type="component" value="Unassembled WGS sequence"/>
</dbReference>
<name>A0A398BCU0_9BACI</name>
<feature type="compositionally biased region" description="Polar residues" evidence="1">
    <location>
        <begin position="115"/>
        <end position="126"/>
    </location>
</feature>
<proteinExistence type="predicted"/>
<keyword evidence="3" id="KW-1185">Reference proteome</keyword>
<comment type="caution">
    <text evidence="2">The sequence shown here is derived from an EMBL/GenBank/DDBJ whole genome shotgun (WGS) entry which is preliminary data.</text>
</comment>
<dbReference type="OrthoDB" id="1708317at2"/>
<sequence length="175" mass="20128">MTIILLLISLMLNAGCIFAIILLYTRQNRLLELEQKQKKIIHEIEEVFSGYLLELKEENETFIKRMQRADVNGQFQEAMQENMQQLQDADSSMETRHEAPVIHKPHVSFKKVQTAYSNSGQGNTPADSGKPVLENELLTDRVVRLKTEGHTAEEIAKMLDKGKTEIELMLKFQKK</sequence>
<evidence type="ECO:0000313" key="2">
    <source>
        <dbReference type="EMBL" id="RID88019.1"/>
    </source>
</evidence>
<dbReference type="RefSeq" id="WP_119111589.1">
    <property type="nucleotide sequence ID" value="NZ_CBCSEO010000001.1"/>
</dbReference>
<evidence type="ECO:0000256" key="1">
    <source>
        <dbReference type="SAM" id="MobiDB-lite"/>
    </source>
</evidence>
<dbReference type="EMBL" id="QWVT01000008">
    <property type="protein sequence ID" value="RID88019.1"/>
    <property type="molecule type" value="Genomic_DNA"/>
</dbReference>
<reference evidence="2 3" key="1">
    <citation type="submission" date="2018-08" db="EMBL/GenBank/DDBJ databases">
        <title>Bacillus jemisoniae sp. nov., Bacillus chryseoplanitiae sp. nov., Bacillus resnikiae sp. nov., and Bacillus frankliniae sp. nov., isolated from Viking spacecraft and associated surfaces.</title>
        <authorList>
            <person name="Seuylemezian A."/>
            <person name="Vaishampayan P."/>
        </authorList>
    </citation>
    <scope>NUCLEOTIDE SEQUENCE [LARGE SCALE GENOMIC DNA]</scope>
    <source>
        <strain evidence="2 3">JJ-247</strain>
    </source>
</reference>
<dbReference type="AlphaFoldDB" id="A0A398BCU0"/>
<accession>A0A398BCU0</accession>
<organism evidence="2 3">
    <name type="scientific">Mesobacillus zeae</name>
    <dbReference type="NCBI Taxonomy" id="1917180"/>
    <lineage>
        <taxon>Bacteria</taxon>
        <taxon>Bacillati</taxon>
        <taxon>Bacillota</taxon>
        <taxon>Bacilli</taxon>
        <taxon>Bacillales</taxon>
        <taxon>Bacillaceae</taxon>
        <taxon>Mesobacillus</taxon>
    </lineage>
</organism>
<feature type="region of interest" description="Disordered" evidence="1">
    <location>
        <begin position="115"/>
        <end position="134"/>
    </location>
</feature>
<evidence type="ECO:0008006" key="4">
    <source>
        <dbReference type="Google" id="ProtNLM"/>
    </source>
</evidence>